<feature type="domain" description="Fe/B12 periplasmic-binding" evidence="3">
    <location>
        <begin position="65"/>
        <end position="333"/>
    </location>
</feature>
<dbReference type="InterPro" id="IPR002491">
    <property type="entry name" value="ABC_transptr_periplasmic_BD"/>
</dbReference>
<reference evidence="4 5" key="1">
    <citation type="submission" date="2021-06" db="EMBL/GenBank/DDBJ databases">
        <authorList>
            <person name="Sun Q."/>
            <person name="Li D."/>
        </authorList>
    </citation>
    <scope>NUCLEOTIDE SEQUENCE [LARGE SCALE GENOMIC DNA]</scope>
    <source>
        <strain evidence="4 5">MSJ-4</strain>
    </source>
</reference>
<evidence type="ECO:0000313" key="4">
    <source>
        <dbReference type="EMBL" id="MBU5591597.1"/>
    </source>
</evidence>
<comment type="caution">
    <text evidence="4">The sequence shown here is derived from an EMBL/GenBank/DDBJ whole genome shotgun (WGS) entry which is preliminary data.</text>
</comment>
<feature type="signal peptide" evidence="2">
    <location>
        <begin position="1"/>
        <end position="32"/>
    </location>
</feature>
<dbReference type="CDD" id="cd01142">
    <property type="entry name" value="TroA_e"/>
    <property type="match status" value="1"/>
</dbReference>
<dbReference type="PROSITE" id="PS51257">
    <property type="entry name" value="PROKAR_LIPOPROTEIN"/>
    <property type="match status" value="1"/>
</dbReference>
<keyword evidence="2" id="KW-0732">Signal</keyword>
<dbReference type="Proteomes" id="UP000736583">
    <property type="component" value="Unassembled WGS sequence"/>
</dbReference>
<dbReference type="Pfam" id="PF01497">
    <property type="entry name" value="Peripla_BP_2"/>
    <property type="match status" value="1"/>
</dbReference>
<comment type="similarity">
    <text evidence="1">Belongs to the bacterial solute-binding protein 8 family.</text>
</comment>
<evidence type="ECO:0000256" key="2">
    <source>
        <dbReference type="SAM" id="SignalP"/>
    </source>
</evidence>
<evidence type="ECO:0000259" key="3">
    <source>
        <dbReference type="PROSITE" id="PS50983"/>
    </source>
</evidence>
<sequence>MKKKNKFFIKGFTIVLALTLFGLVGCSTKQKATDAGNTNVSTSEGKKIITDTTGKKVELKQEIERIAVVPIPWASIAYAVDGSGERIVGMHPSAKTSYQKSILKSMAPELNEASTNFVGNDFAIHMEESGKLNLDAIIVWDYQEKEIEQLKSVGIPAVSLKYGSLEDLQNGMDVIGQLLGKEDRAKKLVDYHKESIKYFDWKKDEIQGTEKPRVLYLRDDQLKVAGAGAVNTNFIEMAGGENVAKQVSGQWVNVTMEQIMEWNPEIIIMSNFSNFKPEDIMNNKIEGQDWRNIDAVKNNKVLKAPMGIYRWDAPCAETPLMIKWIAKQLQPDVFNDFDLEKDIKSFYNEFLNHDITKEEVDSVLQKELNGK</sequence>
<dbReference type="PROSITE" id="PS50983">
    <property type="entry name" value="FE_B12_PBP"/>
    <property type="match status" value="1"/>
</dbReference>
<feature type="chain" id="PRO_5045642354" evidence="2">
    <location>
        <begin position="33"/>
        <end position="371"/>
    </location>
</feature>
<keyword evidence="5" id="KW-1185">Reference proteome</keyword>
<dbReference type="PANTHER" id="PTHR30535:SF34">
    <property type="entry name" value="MOLYBDATE-BINDING PROTEIN MOLA"/>
    <property type="match status" value="1"/>
</dbReference>
<dbReference type="RefSeq" id="WP_216456539.1">
    <property type="nucleotide sequence ID" value="NZ_JAHLQL010000001.1"/>
</dbReference>
<protein>
    <submittedName>
        <fullName evidence="4">ABC transporter substrate-binding protein</fullName>
    </submittedName>
</protein>
<proteinExistence type="inferred from homology"/>
<evidence type="ECO:0000313" key="5">
    <source>
        <dbReference type="Proteomes" id="UP000736583"/>
    </source>
</evidence>
<accession>A0ABS6EZC9</accession>
<organism evidence="4 5">
    <name type="scientific">Clostridium simiarum</name>
    <dbReference type="NCBI Taxonomy" id="2841506"/>
    <lineage>
        <taxon>Bacteria</taxon>
        <taxon>Bacillati</taxon>
        <taxon>Bacillota</taxon>
        <taxon>Clostridia</taxon>
        <taxon>Eubacteriales</taxon>
        <taxon>Clostridiaceae</taxon>
        <taxon>Clostridium</taxon>
    </lineage>
</organism>
<dbReference type="EMBL" id="JAHLQL010000001">
    <property type="protein sequence ID" value="MBU5591597.1"/>
    <property type="molecule type" value="Genomic_DNA"/>
</dbReference>
<dbReference type="InterPro" id="IPR050902">
    <property type="entry name" value="ABC_Transporter_SBP"/>
</dbReference>
<name>A0ABS6EZC9_9CLOT</name>
<gene>
    <name evidence="4" type="ORF">KQI89_07450</name>
</gene>
<dbReference type="PANTHER" id="PTHR30535">
    <property type="entry name" value="VITAMIN B12-BINDING PROTEIN"/>
    <property type="match status" value="1"/>
</dbReference>
<evidence type="ECO:0000256" key="1">
    <source>
        <dbReference type="ARBA" id="ARBA00008814"/>
    </source>
</evidence>